<feature type="domain" description="DUF6797" evidence="1">
    <location>
        <begin position="111"/>
        <end position="206"/>
    </location>
</feature>
<protein>
    <recommendedName>
        <fullName evidence="1">DUF6797 domain-containing protein</fullName>
    </recommendedName>
</protein>
<dbReference type="InterPro" id="IPR011041">
    <property type="entry name" value="Quinoprot_gluc/sorb_DH_b-prop"/>
</dbReference>
<dbReference type="InterPro" id="IPR011042">
    <property type="entry name" value="6-blade_b-propeller_TolB-like"/>
</dbReference>
<dbReference type="Gene3D" id="2.120.10.30">
    <property type="entry name" value="TolB, C-terminal domain"/>
    <property type="match status" value="1"/>
</dbReference>
<comment type="caution">
    <text evidence="2">The sequence shown here is derived from an EMBL/GenBank/DDBJ whole genome shotgun (WGS) entry which is preliminary data.</text>
</comment>
<evidence type="ECO:0000313" key="3">
    <source>
        <dbReference type="Proteomes" id="UP000676565"/>
    </source>
</evidence>
<dbReference type="InterPro" id="IPR046476">
    <property type="entry name" value="DUF6797"/>
</dbReference>
<reference evidence="2 3" key="1">
    <citation type="submission" date="2021-04" db="EMBL/GenBank/DDBJ databases">
        <authorList>
            <person name="Ivanova A."/>
        </authorList>
    </citation>
    <scope>NUCLEOTIDE SEQUENCE [LARGE SCALE GENOMIC DNA]</scope>
    <source>
        <strain evidence="2 3">G18</strain>
    </source>
</reference>
<proteinExistence type="predicted"/>
<evidence type="ECO:0000313" key="2">
    <source>
        <dbReference type="EMBL" id="MBP3954603.1"/>
    </source>
</evidence>
<keyword evidence="3" id="KW-1185">Reference proteome</keyword>
<dbReference type="PANTHER" id="PTHR33546">
    <property type="entry name" value="LARGE, MULTIFUNCTIONAL SECRETED PROTEIN-RELATED"/>
    <property type="match status" value="1"/>
</dbReference>
<dbReference type="Proteomes" id="UP000676565">
    <property type="component" value="Unassembled WGS sequence"/>
</dbReference>
<dbReference type="SUPFAM" id="SSF50952">
    <property type="entry name" value="Soluble quinoprotein glucose dehydrogenase"/>
    <property type="match status" value="1"/>
</dbReference>
<accession>A0ABS5BLM0</accession>
<name>A0ABS5BLM0_9BACT</name>
<dbReference type="Pfam" id="PF20601">
    <property type="entry name" value="DUF6797"/>
    <property type="match status" value="1"/>
</dbReference>
<organism evidence="2 3">
    <name type="scientific">Gemmata palustris</name>
    <dbReference type="NCBI Taxonomy" id="2822762"/>
    <lineage>
        <taxon>Bacteria</taxon>
        <taxon>Pseudomonadati</taxon>
        <taxon>Planctomycetota</taxon>
        <taxon>Planctomycetia</taxon>
        <taxon>Gemmatales</taxon>
        <taxon>Gemmataceae</taxon>
        <taxon>Gemmata</taxon>
    </lineage>
</organism>
<dbReference type="RefSeq" id="WP_210652724.1">
    <property type="nucleotide sequence ID" value="NZ_JAGKQQ010000001.1"/>
</dbReference>
<dbReference type="EMBL" id="JAGKQQ010000001">
    <property type="protein sequence ID" value="MBP3954603.1"/>
    <property type="molecule type" value="Genomic_DNA"/>
</dbReference>
<dbReference type="PANTHER" id="PTHR33546:SF1">
    <property type="entry name" value="LARGE, MULTIFUNCTIONAL SECRETED PROTEIN"/>
    <property type="match status" value="1"/>
</dbReference>
<sequence>MFLLFASPWCQMPLLLTFLISSYYAPPIAPPPRPVPPVVASDLADWTPKPATGHAAPWEKMTDKDWIDARFRETNTGPFLNCTMRYPLDKRHEMVYKATVVKLGGKADAAAVFDRNTLRMNAAWTGGHLNHSDRRFGLLNTPTPKGPVISASTSAPGWADPQGKWDARVPRFTAPIAREWAQYCGLHVHDDRVVFAYTAGPRAVLESAESVTAGDYQFVASALEVGPGTTEAKRFLCDLVGGNSTSLEVKGLSVIISGTGERVRLAWVRHTGGIALDVGAAVSVTVAASQKPLRFTVGVADVAAKDVDKLVATLAKLPGTADLGTLTKAGSKRWGAPLVTKLDRGNESGPFAVDTLTIPYKNRFNALFFCTGLDFLPDGRVAMCTCHGDVWLVTVDEKAGTCSWQRYATGLYHSLGLKVVDGKVIVLERGQLTRLHDLNNDGEADFYECVNNDWHCSGGEHSYDTCLETDPQGNFYFFKTGDTDTPTGGSLIKVSKDGRKSEVFCTGFRHPIGMGMSPTGTLTGADQEGNWMPATRIDQYKQGGFYGDMRAHHRTTAPTTYDPPLCWLPREVDNSAGGQTWVSKDTFGPLAGLPIHFSYGRCRPFVLLRQELPNGGVQGGAAALGVQFLSGVCRGRFGPDGHLYACGLNGWQTAAQADGCLQRVRYTGKPLDIPTALEVKGNTVRLTFSRDLDAKAVTPSESYRCAWWNYRWSGEYGSKRWKVSDPNVEGQDEVPVRSAKLLPDGRTLELTFDALKPVMQMQVGYNVKSADGKPVAGSVFLTIHSIGK</sequence>
<evidence type="ECO:0000259" key="1">
    <source>
        <dbReference type="Pfam" id="PF20601"/>
    </source>
</evidence>
<gene>
    <name evidence="2" type="ORF">J8F10_04805</name>
</gene>